<evidence type="ECO:0000313" key="3">
    <source>
        <dbReference type="Proteomes" id="UP001500325"/>
    </source>
</evidence>
<dbReference type="EMBL" id="BAABIC010000023">
    <property type="protein sequence ID" value="GAA4707124.1"/>
    <property type="molecule type" value="Genomic_DNA"/>
</dbReference>
<evidence type="ECO:0000313" key="2">
    <source>
        <dbReference type="EMBL" id="GAA4707124.1"/>
    </source>
</evidence>
<proteinExistence type="predicted"/>
<name>A0ABP8XJH6_9PSEU</name>
<dbReference type="PANTHER" id="PTHR30437:SF4">
    <property type="entry name" value="TRANSCRIPTION ELONGATION FACTOR GREA"/>
    <property type="match status" value="1"/>
</dbReference>
<comment type="caution">
    <text evidence="2">The sequence shown here is derived from an EMBL/GenBank/DDBJ whole genome shotgun (WGS) entry which is preliminary data.</text>
</comment>
<protein>
    <submittedName>
        <fullName evidence="2">Transcription elongation factor GreA</fullName>
    </submittedName>
</protein>
<dbReference type="Proteomes" id="UP001500325">
    <property type="component" value="Unassembled WGS sequence"/>
</dbReference>
<keyword evidence="2" id="KW-0648">Protein biosynthesis</keyword>
<evidence type="ECO:0000259" key="1">
    <source>
        <dbReference type="Pfam" id="PF01272"/>
    </source>
</evidence>
<organism evidence="2 3">
    <name type="scientific">Pseudonocardia yuanmonensis</name>
    <dbReference type="NCBI Taxonomy" id="1095914"/>
    <lineage>
        <taxon>Bacteria</taxon>
        <taxon>Bacillati</taxon>
        <taxon>Actinomycetota</taxon>
        <taxon>Actinomycetes</taxon>
        <taxon>Pseudonocardiales</taxon>
        <taxon>Pseudonocardiaceae</taxon>
        <taxon>Pseudonocardia</taxon>
    </lineage>
</organism>
<accession>A0ABP8XJH6</accession>
<dbReference type="InterPro" id="IPR001437">
    <property type="entry name" value="Tscrpt_elong_fac_GreA/B_C"/>
</dbReference>
<gene>
    <name evidence="2" type="primary">greA_2</name>
    <name evidence="2" type="ORF">GCM10023215_54930</name>
</gene>
<dbReference type="GO" id="GO:0003746">
    <property type="term" value="F:translation elongation factor activity"/>
    <property type="evidence" value="ECO:0007669"/>
    <property type="project" value="UniProtKB-KW"/>
</dbReference>
<dbReference type="PANTHER" id="PTHR30437">
    <property type="entry name" value="TRANSCRIPTION ELONGATION FACTOR GREA"/>
    <property type="match status" value="1"/>
</dbReference>
<dbReference type="InterPro" id="IPR023459">
    <property type="entry name" value="Tscrpt_elong_fac_GreA/B_fam"/>
</dbReference>
<dbReference type="Pfam" id="PF01272">
    <property type="entry name" value="GreA_GreB"/>
    <property type="match status" value="1"/>
</dbReference>
<keyword evidence="3" id="KW-1185">Reference proteome</keyword>
<reference evidence="3" key="1">
    <citation type="journal article" date="2019" name="Int. J. Syst. Evol. Microbiol.">
        <title>The Global Catalogue of Microorganisms (GCM) 10K type strain sequencing project: providing services to taxonomists for standard genome sequencing and annotation.</title>
        <authorList>
            <consortium name="The Broad Institute Genomics Platform"/>
            <consortium name="The Broad Institute Genome Sequencing Center for Infectious Disease"/>
            <person name="Wu L."/>
            <person name="Ma J."/>
        </authorList>
    </citation>
    <scope>NUCLEOTIDE SEQUENCE [LARGE SCALE GENOMIC DNA]</scope>
    <source>
        <strain evidence="3">JCM 18055</strain>
    </source>
</reference>
<dbReference type="RefSeq" id="WP_345383655.1">
    <property type="nucleotide sequence ID" value="NZ_BAABIC010000023.1"/>
</dbReference>
<dbReference type="InterPro" id="IPR036953">
    <property type="entry name" value="GreA/GreB_C_sf"/>
</dbReference>
<dbReference type="Gene3D" id="3.10.50.30">
    <property type="entry name" value="Transcription elongation factor, GreA/GreB, C-terminal domain"/>
    <property type="match status" value="1"/>
</dbReference>
<dbReference type="PIRSF" id="PIRSF006092">
    <property type="entry name" value="GreA_GreB"/>
    <property type="match status" value="1"/>
</dbReference>
<keyword evidence="2" id="KW-0251">Elongation factor</keyword>
<feature type="domain" description="Transcription elongation factor GreA/GreB C-terminal" evidence="1">
    <location>
        <begin position="83"/>
        <end position="154"/>
    </location>
</feature>
<sequence length="169" mass="18824">MSETQVWLAQSAYDRLKAELMTLLRQRTEGLSGPAAEQFIGDSADQNTGQQLLTDRRERENRIRKLQELLQNPLVGQDPPDDGVAEPGMMLTVRYEDDQETETFLLAHYEEGAYPDDLMLCSPDSPLGQALPGKKQGEKLQYVLPNGHLMKVTLLRAVPYRPEGVAAAG</sequence>
<dbReference type="SUPFAM" id="SSF54534">
    <property type="entry name" value="FKBP-like"/>
    <property type="match status" value="1"/>
</dbReference>